<sequence>MQNGSQEQKSNRDTQSSRRSVLKGSLVAIGMGGSLSGVAAGKGGKGKKGGGNGGETGYAGAGPYDPAGEGECSDGYKSQVFSLWAGQDNDAGTVTLSSDKDNIYVTYDTNESADLKEVHVDIYSTADAVPDKRPAPGQADYKAENLYSDAYTVTVPFADLGETVECGDDYYVIAHTALASDDGRDNDEDADSDLSNDGETAYAGGSKSALEDGKGAWFYVAEYTIVCCLHDIKGSVYTDTDSSGSFDEDESGWGGITVTLEDDAGNVVATTTTNTDGTYTFGDIPGGEDYSVVVATPDDYVGTQNSGGYEITDLDADLTGVDFGYTEQADTDFTYNVEADYKQETGNIKFESTSEPALGEDGRSETDTFTFTAGSEDSELTVETKNQDTVSEMITPGETVTMSNGFDVTWDSITGNNDGTYTYEFTVTSDADNTTGALSYVAFDTDAPEGSISA</sequence>
<dbReference type="SUPFAM" id="SSF117074">
    <property type="entry name" value="Hypothetical protein PA1324"/>
    <property type="match status" value="1"/>
</dbReference>
<dbReference type="InterPro" id="IPR033764">
    <property type="entry name" value="Sdr_B"/>
</dbReference>
<evidence type="ECO:0000256" key="2">
    <source>
        <dbReference type="ARBA" id="ARBA00022525"/>
    </source>
</evidence>
<feature type="compositionally biased region" description="Gly residues" evidence="4">
    <location>
        <begin position="30"/>
        <end position="60"/>
    </location>
</feature>
<protein>
    <submittedName>
        <fullName evidence="6">Cna protein B-type domain-containing protein</fullName>
    </submittedName>
</protein>
<dbReference type="EMBL" id="FNPB01000014">
    <property type="protein sequence ID" value="SDY39950.1"/>
    <property type="molecule type" value="Genomic_DNA"/>
</dbReference>
<evidence type="ECO:0000313" key="6">
    <source>
        <dbReference type="EMBL" id="SDY39950.1"/>
    </source>
</evidence>
<organism evidence="6 7">
    <name type="scientific">Halobellus clavatus</name>
    <dbReference type="NCBI Taxonomy" id="660517"/>
    <lineage>
        <taxon>Archaea</taxon>
        <taxon>Methanobacteriati</taxon>
        <taxon>Methanobacteriota</taxon>
        <taxon>Stenosarchaea group</taxon>
        <taxon>Halobacteria</taxon>
        <taxon>Halobacteriales</taxon>
        <taxon>Haloferacaceae</taxon>
        <taxon>Halobellus</taxon>
    </lineage>
</organism>
<reference evidence="7" key="1">
    <citation type="submission" date="2016-10" db="EMBL/GenBank/DDBJ databases">
        <authorList>
            <person name="Varghese N."/>
            <person name="Submissions S."/>
        </authorList>
    </citation>
    <scope>NUCLEOTIDE SEQUENCE [LARGE SCALE GENOMIC DNA]</scope>
    <source>
        <strain evidence="7">CGMCC 1.10118</strain>
    </source>
</reference>
<accession>A0A1H3JIX5</accession>
<name>A0A1H3JIX5_9EURY</name>
<feature type="region of interest" description="Disordered" evidence="4">
    <location>
        <begin position="1"/>
        <end position="62"/>
    </location>
</feature>
<proteinExistence type="predicted"/>
<dbReference type="GO" id="GO:0005576">
    <property type="term" value="C:extracellular region"/>
    <property type="evidence" value="ECO:0007669"/>
    <property type="project" value="UniProtKB-SubCell"/>
</dbReference>
<dbReference type="Proteomes" id="UP000199170">
    <property type="component" value="Unassembled WGS sequence"/>
</dbReference>
<dbReference type="InterPro" id="IPR013783">
    <property type="entry name" value="Ig-like_fold"/>
</dbReference>
<evidence type="ECO:0000259" key="5">
    <source>
        <dbReference type="Pfam" id="PF17210"/>
    </source>
</evidence>
<gene>
    <name evidence="6" type="ORF">SAMN04487946_1145</name>
</gene>
<feature type="region of interest" description="Disordered" evidence="4">
    <location>
        <begin position="181"/>
        <end position="209"/>
    </location>
</feature>
<dbReference type="Pfam" id="PF17210">
    <property type="entry name" value="SdrD_B"/>
    <property type="match status" value="1"/>
</dbReference>
<evidence type="ECO:0000256" key="3">
    <source>
        <dbReference type="ARBA" id="ARBA00022729"/>
    </source>
</evidence>
<dbReference type="RefSeq" id="WP_175454682.1">
    <property type="nucleotide sequence ID" value="NZ_FNPB01000014.1"/>
</dbReference>
<dbReference type="AlphaFoldDB" id="A0A1H3JIX5"/>
<keyword evidence="2" id="KW-0964">Secreted</keyword>
<keyword evidence="3" id="KW-0732">Signal</keyword>
<evidence type="ECO:0000313" key="7">
    <source>
        <dbReference type="Proteomes" id="UP000199170"/>
    </source>
</evidence>
<evidence type="ECO:0000256" key="1">
    <source>
        <dbReference type="ARBA" id="ARBA00004613"/>
    </source>
</evidence>
<keyword evidence="7" id="KW-1185">Reference proteome</keyword>
<feature type="domain" description="SD-repeat containing protein B" evidence="5">
    <location>
        <begin position="235"/>
        <end position="319"/>
    </location>
</feature>
<evidence type="ECO:0000256" key="4">
    <source>
        <dbReference type="SAM" id="MobiDB-lite"/>
    </source>
</evidence>
<dbReference type="Gene3D" id="2.60.40.10">
    <property type="entry name" value="Immunoglobulins"/>
    <property type="match status" value="1"/>
</dbReference>
<feature type="compositionally biased region" description="Acidic residues" evidence="4">
    <location>
        <begin position="184"/>
        <end position="196"/>
    </location>
</feature>
<comment type="subcellular location">
    <subcellularLocation>
        <location evidence="1">Secreted</location>
    </subcellularLocation>
</comment>